<evidence type="ECO:0000256" key="9">
    <source>
        <dbReference type="ARBA" id="ARBA00023004"/>
    </source>
</evidence>
<evidence type="ECO:0000256" key="5">
    <source>
        <dbReference type="ARBA" id="ARBA00022496"/>
    </source>
</evidence>
<keyword evidence="7 15" id="KW-0547">Nucleotide-binding</keyword>
<dbReference type="Pfam" id="PF07670">
    <property type="entry name" value="Gate"/>
    <property type="match status" value="2"/>
</dbReference>
<evidence type="ECO:0000256" key="4">
    <source>
        <dbReference type="ARBA" id="ARBA00022475"/>
    </source>
</evidence>
<dbReference type="InterPro" id="IPR011640">
    <property type="entry name" value="Fe2_transport_prot_B_C"/>
</dbReference>
<keyword evidence="16" id="KW-0479">Metal-binding</keyword>
<evidence type="ECO:0000256" key="17">
    <source>
        <dbReference type="RuleBase" id="RU362098"/>
    </source>
</evidence>
<dbReference type="InterPro" id="IPR050860">
    <property type="entry name" value="FeoB_GTPase"/>
</dbReference>
<comment type="similarity">
    <text evidence="17">Belongs to the TRAFAC class TrmE-Era-EngA-EngB-Septin-like GTPase superfamily. FeoB GTPase (TC 9.A.8) family.</text>
</comment>
<evidence type="ECO:0000256" key="14">
    <source>
        <dbReference type="NCBIfam" id="TIGR00437"/>
    </source>
</evidence>
<dbReference type="InterPro" id="IPR003373">
    <property type="entry name" value="Fe2_transport_prot-B"/>
</dbReference>
<reference evidence="19 20" key="1">
    <citation type="submission" date="2019-03" db="EMBL/GenBank/DDBJ databases">
        <title>Genomic Encyclopedia of Type Strains, Phase IV (KMG-IV): sequencing the most valuable type-strain genomes for metagenomic binning, comparative biology and taxonomic classification.</title>
        <authorList>
            <person name="Goeker M."/>
        </authorList>
    </citation>
    <scope>NUCLEOTIDE SEQUENCE [LARGE SCALE GENOMIC DNA]</scope>
    <source>
        <strain evidence="19 20">DSM 13054</strain>
    </source>
</reference>
<feature type="transmembrane region" description="Helical" evidence="17">
    <location>
        <begin position="272"/>
        <end position="293"/>
    </location>
</feature>
<dbReference type="AlphaFoldDB" id="A0A4R2JWS0"/>
<evidence type="ECO:0000256" key="12">
    <source>
        <dbReference type="ARBA" id="ARBA00023136"/>
    </source>
</evidence>
<feature type="transmembrane region" description="Helical" evidence="17">
    <location>
        <begin position="521"/>
        <end position="542"/>
    </location>
</feature>
<evidence type="ECO:0000256" key="11">
    <source>
        <dbReference type="ARBA" id="ARBA00023134"/>
    </source>
</evidence>
<dbReference type="PANTHER" id="PTHR43185">
    <property type="entry name" value="FERROUS IRON TRANSPORT PROTEIN B"/>
    <property type="match status" value="1"/>
</dbReference>
<dbReference type="InterPro" id="IPR011642">
    <property type="entry name" value="Gate_dom"/>
</dbReference>
<dbReference type="SUPFAM" id="SSF52540">
    <property type="entry name" value="P-loop containing nucleoside triphosphate hydrolases"/>
    <property type="match status" value="1"/>
</dbReference>
<keyword evidence="12 17" id="KW-0472">Membrane</keyword>
<feature type="binding site" evidence="15">
    <location>
        <begin position="53"/>
        <end position="56"/>
    </location>
    <ligand>
        <name>GTP</name>
        <dbReference type="ChEBI" id="CHEBI:37565"/>
        <label>1</label>
    </ligand>
</feature>
<keyword evidence="10" id="KW-0406">Ion transport</keyword>
<feature type="domain" description="FeoB-type G" evidence="18">
    <location>
        <begin position="1"/>
        <end position="161"/>
    </location>
</feature>
<comment type="caution">
    <text evidence="19">The sequence shown here is derived from an EMBL/GenBank/DDBJ whole genome shotgun (WGS) entry which is preliminary data.</text>
</comment>
<evidence type="ECO:0000256" key="10">
    <source>
        <dbReference type="ARBA" id="ARBA00023065"/>
    </source>
</evidence>
<keyword evidence="3 17" id="KW-0813">Transport</keyword>
<dbReference type="NCBIfam" id="TIGR00437">
    <property type="entry name" value="feoB"/>
    <property type="match status" value="1"/>
</dbReference>
<keyword evidence="5 17" id="KW-0410">Iron transport</keyword>
<keyword evidence="16" id="KW-0460">Magnesium</keyword>
<dbReference type="PANTHER" id="PTHR43185:SF1">
    <property type="entry name" value="FE(2+) TRANSPORTER FEOB"/>
    <property type="match status" value="1"/>
</dbReference>
<evidence type="ECO:0000256" key="15">
    <source>
        <dbReference type="PIRSR" id="PIRSR603373-1"/>
    </source>
</evidence>
<dbReference type="Pfam" id="PF07664">
    <property type="entry name" value="FeoB_C"/>
    <property type="match status" value="1"/>
</dbReference>
<feature type="binding site" evidence="16">
    <location>
        <position position="18"/>
    </location>
    <ligand>
        <name>Mg(2+)</name>
        <dbReference type="ChEBI" id="CHEBI:18420"/>
        <label>2</label>
    </ligand>
</feature>
<dbReference type="EMBL" id="SLWU01000014">
    <property type="protein sequence ID" value="TCO63592.1"/>
    <property type="molecule type" value="Genomic_DNA"/>
</dbReference>
<feature type="transmembrane region" description="Helical" evidence="17">
    <location>
        <begin position="600"/>
        <end position="623"/>
    </location>
</feature>
<dbReference type="Pfam" id="PF02421">
    <property type="entry name" value="FeoB_N"/>
    <property type="match status" value="1"/>
</dbReference>
<keyword evidence="4" id="KW-1003">Cell membrane</keyword>
<dbReference type="InterPro" id="IPR030389">
    <property type="entry name" value="G_FEOB_dom"/>
</dbReference>
<feature type="binding site" evidence="15">
    <location>
        <begin position="7"/>
        <end position="14"/>
    </location>
    <ligand>
        <name>GTP</name>
        <dbReference type="ChEBI" id="CHEBI:37565"/>
        <label>1</label>
    </ligand>
</feature>
<feature type="transmembrane region" description="Helical" evidence="17">
    <location>
        <begin position="377"/>
        <end position="395"/>
    </location>
</feature>
<dbReference type="PRINTS" id="PR00326">
    <property type="entry name" value="GTP1OBG"/>
</dbReference>
<feature type="transmembrane region" description="Helical" evidence="17">
    <location>
        <begin position="326"/>
        <end position="348"/>
    </location>
</feature>
<proteinExistence type="inferred from homology"/>
<dbReference type="InterPro" id="IPR006073">
    <property type="entry name" value="GTP-bd"/>
</dbReference>
<evidence type="ECO:0000256" key="3">
    <source>
        <dbReference type="ARBA" id="ARBA00022448"/>
    </source>
</evidence>
<dbReference type="InterPro" id="IPR041069">
    <property type="entry name" value="FeoB_Cyto"/>
</dbReference>
<evidence type="ECO:0000313" key="20">
    <source>
        <dbReference type="Proteomes" id="UP000294886"/>
    </source>
</evidence>
<gene>
    <name evidence="19" type="ORF">EV203_11450</name>
</gene>
<dbReference type="Gene3D" id="3.40.50.300">
    <property type="entry name" value="P-loop containing nucleotide triphosphate hydrolases"/>
    <property type="match status" value="1"/>
</dbReference>
<feature type="transmembrane region" description="Helical" evidence="17">
    <location>
        <begin position="433"/>
        <end position="454"/>
    </location>
</feature>
<comment type="subcellular location">
    <subcellularLocation>
        <location evidence="2 17">Cell membrane</location>
        <topology evidence="2 17">Multi-pass membrane protein</topology>
    </subcellularLocation>
</comment>
<evidence type="ECO:0000256" key="16">
    <source>
        <dbReference type="PIRSR" id="PIRSR603373-2"/>
    </source>
</evidence>
<evidence type="ECO:0000256" key="13">
    <source>
        <dbReference type="ARBA" id="ARBA00031200"/>
    </source>
</evidence>
<dbReference type="GO" id="GO:0005525">
    <property type="term" value="F:GTP binding"/>
    <property type="evidence" value="ECO:0007669"/>
    <property type="project" value="UniProtKB-KW"/>
</dbReference>
<feature type="binding site" evidence="16">
    <location>
        <position position="19"/>
    </location>
    <ligand>
        <name>Mg(2+)</name>
        <dbReference type="ChEBI" id="CHEBI:18420"/>
        <label>2</label>
    </ligand>
</feature>
<dbReference type="GO" id="GO:0046872">
    <property type="term" value="F:metal ion binding"/>
    <property type="evidence" value="ECO:0007669"/>
    <property type="project" value="UniProtKB-KW"/>
</dbReference>
<evidence type="ECO:0000256" key="1">
    <source>
        <dbReference type="ARBA" id="ARBA00003926"/>
    </source>
</evidence>
<dbReference type="GO" id="GO:0015093">
    <property type="term" value="F:ferrous iron transmembrane transporter activity"/>
    <property type="evidence" value="ECO:0007669"/>
    <property type="project" value="UniProtKB-UniRule"/>
</dbReference>
<evidence type="ECO:0000259" key="18">
    <source>
        <dbReference type="PROSITE" id="PS51711"/>
    </source>
</evidence>
<sequence length="626" mass="70106">MRMLLVGQPNVGKSLFLNTLTGAKVIVSNYPGTTVDVTEGRTKVGDESWEFVDTPGIYSLTPSSEEEKVTYRIVLEGNYDFVIHILDALALERNLIISLQLAELGVPFMIAVNFYEEALKKGMKIDLRALEELLGVPVVVINPFKKEIEKLKNAFKSVKKSNYSIQYDDHIEEMIEIIEREIDYEGKFSKRGIAVKILEEGDMVCRLLNLNKFENLKERYRGVHPNVTKDIVITRAGYAFYISQKILTYKEERANKLNLLDNFILNNPIGSAVFSLSVLSLIFLGLFYIGGWFQDALGNLFEGYIESLSAYLSAYHPLLDVLVTNAFIGLAAGISIAVPYVGIFYIFLTFMEDTGLLSRFIIALNGLMSRLNLPAKAIIPLMLGFGCSVPAIKSTRILSNFKDRFKVAILYSVVPCSSRNAILFGVVGHYAGIGYLILTYFTLLVVFIITSKILGIVVSKERLPLVEEMPPYRMPVVRNLLVKAWVRMEDFVKVVIPLLVAGGILYGMLDYYDLTAFIVKPFRFLTVSWLGLPANTVIPLLYGFLQKDLVIAMLANAMGTYDFGTVLSKFQIFTFGLASSAQIPCIIAFGMFIKEFGFKRALIVTFSAFIYGMLIAGLIYRLIALI</sequence>
<keyword evidence="6 17" id="KW-0812">Transmembrane</keyword>
<organism evidence="19 20">
    <name type="scientific">Caldanaerobacter subterraneus</name>
    <dbReference type="NCBI Taxonomy" id="911092"/>
    <lineage>
        <taxon>Bacteria</taxon>
        <taxon>Bacillati</taxon>
        <taxon>Bacillota</taxon>
        <taxon>Clostridia</taxon>
        <taxon>Thermoanaerobacterales</taxon>
        <taxon>Thermoanaerobacteraceae</taxon>
        <taxon>Caldanaerobacter</taxon>
    </lineage>
</organism>
<name>A0A4R2JWS0_9THEO</name>
<feature type="binding site" evidence="16">
    <location>
        <position position="21"/>
    </location>
    <ligand>
        <name>Mg(2+)</name>
        <dbReference type="ChEBI" id="CHEBI:18420"/>
        <label>2</label>
    </ligand>
</feature>
<keyword evidence="8 17" id="KW-1133">Transmembrane helix</keyword>
<dbReference type="PROSITE" id="PS51711">
    <property type="entry name" value="G_FEOB"/>
    <property type="match status" value="1"/>
</dbReference>
<dbReference type="GO" id="GO:0005886">
    <property type="term" value="C:plasma membrane"/>
    <property type="evidence" value="ECO:0007669"/>
    <property type="project" value="UniProtKB-SubCell"/>
</dbReference>
<feature type="transmembrane region" description="Helical" evidence="17">
    <location>
        <begin position="491"/>
        <end position="509"/>
    </location>
</feature>
<evidence type="ECO:0000313" key="19">
    <source>
        <dbReference type="EMBL" id="TCO63592.1"/>
    </source>
</evidence>
<accession>A0A4R2JWS0</accession>
<dbReference type="Proteomes" id="UP000294886">
    <property type="component" value="Unassembled WGS sequence"/>
</dbReference>
<dbReference type="InterPro" id="IPR027417">
    <property type="entry name" value="P-loop_NTPase"/>
</dbReference>
<dbReference type="CDD" id="cd01879">
    <property type="entry name" value="FeoB"/>
    <property type="match status" value="1"/>
</dbReference>
<dbReference type="Pfam" id="PF17910">
    <property type="entry name" value="FeoB_Cyto"/>
    <property type="match status" value="1"/>
</dbReference>
<feature type="binding site" evidence="15">
    <location>
        <begin position="32"/>
        <end position="36"/>
    </location>
    <ligand>
        <name>GTP</name>
        <dbReference type="ChEBI" id="CHEBI:37565"/>
        <label>1</label>
    </ligand>
</feature>
<evidence type="ECO:0000256" key="8">
    <source>
        <dbReference type="ARBA" id="ARBA00022989"/>
    </source>
</evidence>
<evidence type="ECO:0000256" key="2">
    <source>
        <dbReference type="ARBA" id="ARBA00004651"/>
    </source>
</evidence>
<protein>
    <recommendedName>
        <fullName evidence="13 14">Ferrous iron transport protein B</fullName>
    </recommendedName>
</protein>
<evidence type="ECO:0000256" key="6">
    <source>
        <dbReference type="ARBA" id="ARBA00022692"/>
    </source>
</evidence>
<keyword evidence="9 17" id="KW-0408">Iron</keyword>
<evidence type="ECO:0000256" key="7">
    <source>
        <dbReference type="ARBA" id="ARBA00022741"/>
    </source>
</evidence>
<comment type="function">
    <text evidence="1 17">Probable transporter of a GTP-driven Fe(2+) uptake system.</text>
</comment>
<feature type="binding site" evidence="16">
    <location>
        <position position="22"/>
    </location>
    <ligand>
        <name>Mg(2+)</name>
        <dbReference type="ChEBI" id="CHEBI:18420"/>
        <label>1</label>
    </ligand>
</feature>
<keyword evidence="11 15" id="KW-0342">GTP-binding</keyword>
<feature type="transmembrane region" description="Helical" evidence="17">
    <location>
        <begin position="572"/>
        <end position="593"/>
    </location>
</feature>